<name>A0ABN8E680_9VIBR</name>
<accession>A0ABN8E680</accession>
<dbReference type="Gene3D" id="2.60.40.3340">
    <property type="entry name" value="Domain of unknown function DUF4426"/>
    <property type="match status" value="1"/>
</dbReference>
<protein>
    <recommendedName>
        <fullName evidence="2">DUF4426 domain-containing protein</fullName>
    </recommendedName>
</protein>
<dbReference type="Proteomes" id="UP000838748">
    <property type="component" value="Unassembled WGS sequence"/>
</dbReference>
<dbReference type="RefSeq" id="WP_237360794.1">
    <property type="nucleotide sequence ID" value="NZ_CAKLDM010000002.1"/>
</dbReference>
<keyword evidence="4" id="KW-1185">Reference proteome</keyword>
<dbReference type="InterPro" id="IPR025218">
    <property type="entry name" value="DUF4426"/>
</dbReference>
<proteinExistence type="predicted"/>
<feature type="domain" description="DUF4426" evidence="2">
    <location>
        <begin position="22"/>
        <end position="141"/>
    </location>
</feature>
<keyword evidence="1" id="KW-0732">Signal</keyword>
<evidence type="ECO:0000259" key="2">
    <source>
        <dbReference type="Pfam" id="PF14467"/>
    </source>
</evidence>
<dbReference type="Pfam" id="PF14467">
    <property type="entry name" value="DUF4426"/>
    <property type="match status" value="1"/>
</dbReference>
<evidence type="ECO:0000313" key="4">
    <source>
        <dbReference type="Proteomes" id="UP000838748"/>
    </source>
</evidence>
<feature type="chain" id="PRO_5046773413" description="DUF4426 domain-containing protein" evidence="1">
    <location>
        <begin position="19"/>
        <end position="142"/>
    </location>
</feature>
<organism evidence="3 4">
    <name type="scientific">Vibrio marisflavi CECT 7928</name>
    <dbReference type="NCBI Taxonomy" id="634439"/>
    <lineage>
        <taxon>Bacteria</taxon>
        <taxon>Pseudomonadati</taxon>
        <taxon>Pseudomonadota</taxon>
        <taxon>Gammaproteobacteria</taxon>
        <taxon>Vibrionales</taxon>
        <taxon>Vibrionaceae</taxon>
        <taxon>Vibrio</taxon>
    </lineage>
</organism>
<sequence length="142" mass="15838">MKWITALVISLLAFPSWAEQAKTIKDLEVHYSALNSTFLTPQIAKNYKLKRNGYTAILNISILDRSKAGKPATEATINATSKNLVGNSRKLAFNEIKEGDAIYYIAEFPITNEENITFDINIDAGTKGAGTIKFNQKFYVEE</sequence>
<evidence type="ECO:0000256" key="1">
    <source>
        <dbReference type="SAM" id="SignalP"/>
    </source>
</evidence>
<gene>
    <name evidence="3" type="ORF">VMF7928_01428</name>
</gene>
<reference evidence="3" key="1">
    <citation type="submission" date="2021-11" db="EMBL/GenBank/DDBJ databases">
        <authorList>
            <person name="Rodrigo-Torres L."/>
            <person name="Arahal R. D."/>
            <person name="Lucena T."/>
        </authorList>
    </citation>
    <scope>NUCLEOTIDE SEQUENCE</scope>
    <source>
        <strain evidence="3">CECT 7928</strain>
    </source>
</reference>
<evidence type="ECO:0000313" key="3">
    <source>
        <dbReference type="EMBL" id="CAH0538507.1"/>
    </source>
</evidence>
<feature type="signal peptide" evidence="1">
    <location>
        <begin position="1"/>
        <end position="18"/>
    </location>
</feature>
<dbReference type="EMBL" id="CAKLDM010000002">
    <property type="protein sequence ID" value="CAH0538507.1"/>
    <property type="molecule type" value="Genomic_DNA"/>
</dbReference>
<comment type="caution">
    <text evidence="3">The sequence shown here is derived from an EMBL/GenBank/DDBJ whole genome shotgun (WGS) entry which is preliminary data.</text>
</comment>